<evidence type="ECO:0000313" key="3">
    <source>
        <dbReference type="EMBL" id="KAH7112577.1"/>
    </source>
</evidence>
<feature type="chain" id="PRO_5040465084" evidence="2">
    <location>
        <begin position="24"/>
        <end position="638"/>
    </location>
</feature>
<feature type="compositionally biased region" description="Basic and acidic residues" evidence="1">
    <location>
        <begin position="346"/>
        <end position="357"/>
    </location>
</feature>
<feature type="signal peptide" evidence="2">
    <location>
        <begin position="1"/>
        <end position="23"/>
    </location>
</feature>
<keyword evidence="2" id="KW-0732">Signal</keyword>
<sequence>MRDISKYFLLLCAVAEIPTPGVAAPVTTVTLSCSGNHCIRRDLISGSHHNLNPRSLHGDPLEGDPLESDPLESDPEEGDPEEGDPEEGDLEEDPEEQDPEQEDPEEEDPGDGDLEEDDPEKDQSQEVELLEFNVLEGDHIKLDLVENERLQFEILKAEPLEGDPHGDNLPVQATKGIGKVIVEIGKGLKNLFKGPGKDKGKKDPEPPKPSKQPQPPPSKSPEQPKTSQQPPPPPSKSPEPPKTSQQPPPPSKSPEQPSNRPESSKVSATPSSPPTTTSKPVSSPSSTVLATTTPKTLGSSTTRLSSSAASSSSRNSTSSATSSTRSSASATSSSSATTDVDCPQETGEKNKRCKTQEEPGDLENIDDREIETDEDARNIIKALKVRGQKSVKEFSDTIKNSQKNFDINFDEHYKDTPTKVEEAFDSKKPKWLEDISDLGPILTDDYEWTKQEVRNSKKAGGNSEDDPILSTSQQIDLKTIVVDESIVKGRDQLEDDSKKVARWSDMVMYTWKKTCDGDAEAYKSLKYVIHSNIKKNSAGFSVLESIFKLSDSKTTKDVEETKVESLEVAASSTGEELDFYLAFLGTIHGYQVNRMLGDYHEDLEELRIKTLHIFRTCNIDEAEDGESYYDVVIQLDKK</sequence>
<name>A0A9P9IA85_9PLEO</name>
<dbReference type="PROSITE" id="PS51257">
    <property type="entry name" value="PROKAR_LIPOPROTEIN"/>
    <property type="match status" value="1"/>
</dbReference>
<accession>A0A9P9IA85</accession>
<proteinExistence type="predicted"/>
<feature type="compositionally biased region" description="Basic and acidic residues" evidence="1">
    <location>
        <begin position="195"/>
        <end position="208"/>
    </location>
</feature>
<evidence type="ECO:0000256" key="2">
    <source>
        <dbReference type="SAM" id="SignalP"/>
    </source>
</evidence>
<feature type="region of interest" description="Disordered" evidence="1">
    <location>
        <begin position="50"/>
        <end position="124"/>
    </location>
</feature>
<dbReference type="EMBL" id="JAGMWT010000021">
    <property type="protein sequence ID" value="KAH7112577.1"/>
    <property type="molecule type" value="Genomic_DNA"/>
</dbReference>
<gene>
    <name evidence="3" type="ORF">B0J11DRAFT_511850</name>
</gene>
<protein>
    <submittedName>
        <fullName evidence="3">Uncharacterized protein</fullName>
    </submittedName>
</protein>
<dbReference type="Proteomes" id="UP000700596">
    <property type="component" value="Unassembled WGS sequence"/>
</dbReference>
<feature type="compositionally biased region" description="Acidic residues" evidence="1">
    <location>
        <begin position="61"/>
        <end position="120"/>
    </location>
</feature>
<feature type="region of interest" description="Disordered" evidence="1">
    <location>
        <begin position="188"/>
        <end position="373"/>
    </location>
</feature>
<feature type="compositionally biased region" description="Acidic residues" evidence="1">
    <location>
        <begin position="358"/>
        <end position="373"/>
    </location>
</feature>
<comment type="caution">
    <text evidence="3">The sequence shown here is derived from an EMBL/GenBank/DDBJ whole genome shotgun (WGS) entry which is preliminary data.</text>
</comment>
<reference evidence="3" key="1">
    <citation type="journal article" date="2021" name="Nat. Commun.">
        <title>Genetic determinants of endophytism in the Arabidopsis root mycobiome.</title>
        <authorList>
            <person name="Mesny F."/>
            <person name="Miyauchi S."/>
            <person name="Thiergart T."/>
            <person name="Pickel B."/>
            <person name="Atanasova L."/>
            <person name="Karlsson M."/>
            <person name="Huettel B."/>
            <person name="Barry K.W."/>
            <person name="Haridas S."/>
            <person name="Chen C."/>
            <person name="Bauer D."/>
            <person name="Andreopoulos W."/>
            <person name="Pangilinan J."/>
            <person name="LaButti K."/>
            <person name="Riley R."/>
            <person name="Lipzen A."/>
            <person name="Clum A."/>
            <person name="Drula E."/>
            <person name="Henrissat B."/>
            <person name="Kohler A."/>
            <person name="Grigoriev I.V."/>
            <person name="Martin F.M."/>
            <person name="Hacquard S."/>
        </authorList>
    </citation>
    <scope>NUCLEOTIDE SEQUENCE</scope>
    <source>
        <strain evidence="3">MPI-CAGE-CH-0243</strain>
    </source>
</reference>
<feature type="compositionally biased region" description="Pro residues" evidence="1">
    <location>
        <begin position="229"/>
        <end position="252"/>
    </location>
</feature>
<dbReference type="OrthoDB" id="3799681at2759"/>
<feature type="compositionally biased region" description="Low complexity" evidence="1">
    <location>
        <begin position="253"/>
        <end position="338"/>
    </location>
</feature>
<evidence type="ECO:0000256" key="1">
    <source>
        <dbReference type="SAM" id="MobiDB-lite"/>
    </source>
</evidence>
<feature type="compositionally biased region" description="Pro residues" evidence="1">
    <location>
        <begin position="209"/>
        <end position="219"/>
    </location>
</feature>
<evidence type="ECO:0000313" key="4">
    <source>
        <dbReference type="Proteomes" id="UP000700596"/>
    </source>
</evidence>
<keyword evidence="4" id="KW-1185">Reference proteome</keyword>
<dbReference type="AlphaFoldDB" id="A0A9P9IA85"/>
<organism evidence="3 4">
    <name type="scientific">Dendryphion nanum</name>
    <dbReference type="NCBI Taxonomy" id="256645"/>
    <lineage>
        <taxon>Eukaryota</taxon>
        <taxon>Fungi</taxon>
        <taxon>Dikarya</taxon>
        <taxon>Ascomycota</taxon>
        <taxon>Pezizomycotina</taxon>
        <taxon>Dothideomycetes</taxon>
        <taxon>Pleosporomycetidae</taxon>
        <taxon>Pleosporales</taxon>
        <taxon>Torulaceae</taxon>
        <taxon>Dendryphion</taxon>
    </lineage>
</organism>